<dbReference type="GO" id="GO:0000156">
    <property type="term" value="F:phosphorelay response regulator activity"/>
    <property type="evidence" value="ECO:0007669"/>
    <property type="project" value="TreeGrafter"/>
</dbReference>
<dbReference type="GO" id="GO:0032993">
    <property type="term" value="C:protein-DNA complex"/>
    <property type="evidence" value="ECO:0007669"/>
    <property type="project" value="TreeGrafter"/>
</dbReference>
<dbReference type="InterPro" id="IPR001789">
    <property type="entry name" value="Sig_transdc_resp-reg_receiver"/>
</dbReference>
<evidence type="ECO:0000256" key="4">
    <source>
        <dbReference type="ARBA" id="ARBA00023125"/>
    </source>
</evidence>
<keyword evidence="3" id="KW-0805">Transcription regulation</keyword>
<dbReference type="GO" id="GO:0006355">
    <property type="term" value="P:regulation of DNA-templated transcription"/>
    <property type="evidence" value="ECO:0007669"/>
    <property type="project" value="TreeGrafter"/>
</dbReference>
<evidence type="ECO:0000256" key="2">
    <source>
        <dbReference type="ARBA" id="ARBA00023012"/>
    </source>
</evidence>
<evidence type="ECO:0000256" key="5">
    <source>
        <dbReference type="ARBA" id="ARBA00023163"/>
    </source>
</evidence>
<dbReference type="InterPro" id="IPR011006">
    <property type="entry name" value="CheY-like_superfamily"/>
</dbReference>
<comment type="caution">
    <text evidence="7">The sequence shown here is derived from an EMBL/GenBank/DDBJ whole genome shotgun (WGS) entry which is preliminary data.</text>
</comment>
<dbReference type="InterPro" id="IPR039420">
    <property type="entry name" value="WalR-like"/>
</dbReference>
<keyword evidence="1" id="KW-0597">Phosphoprotein</keyword>
<dbReference type="SUPFAM" id="SSF52172">
    <property type="entry name" value="CheY-like"/>
    <property type="match status" value="1"/>
</dbReference>
<dbReference type="PROSITE" id="PS50110">
    <property type="entry name" value="RESPONSE_REGULATORY"/>
    <property type="match status" value="1"/>
</dbReference>
<dbReference type="AlphaFoldDB" id="A0A0F8XP67"/>
<reference evidence="7" key="1">
    <citation type="journal article" date="2015" name="Nature">
        <title>Complex archaea that bridge the gap between prokaryotes and eukaryotes.</title>
        <authorList>
            <person name="Spang A."/>
            <person name="Saw J.H."/>
            <person name="Jorgensen S.L."/>
            <person name="Zaremba-Niedzwiedzka K."/>
            <person name="Martijn J."/>
            <person name="Lind A.E."/>
            <person name="van Eijk R."/>
            <person name="Schleper C."/>
            <person name="Guy L."/>
            <person name="Ettema T.J."/>
        </authorList>
    </citation>
    <scope>NUCLEOTIDE SEQUENCE</scope>
</reference>
<protein>
    <recommendedName>
        <fullName evidence="6">Response regulatory domain-containing protein</fullName>
    </recommendedName>
</protein>
<dbReference type="Pfam" id="PF00072">
    <property type="entry name" value="Response_reg"/>
    <property type="match status" value="1"/>
</dbReference>
<dbReference type="EMBL" id="LAZR01061742">
    <property type="protein sequence ID" value="KKK62960.1"/>
    <property type="molecule type" value="Genomic_DNA"/>
</dbReference>
<evidence type="ECO:0000259" key="6">
    <source>
        <dbReference type="PROSITE" id="PS50110"/>
    </source>
</evidence>
<dbReference type="GO" id="GO:0005829">
    <property type="term" value="C:cytosol"/>
    <property type="evidence" value="ECO:0007669"/>
    <property type="project" value="TreeGrafter"/>
</dbReference>
<evidence type="ECO:0000256" key="1">
    <source>
        <dbReference type="ARBA" id="ARBA00022553"/>
    </source>
</evidence>
<keyword evidence="2" id="KW-0902">Two-component regulatory system</keyword>
<organism evidence="7">
    <name type="scientific">marine sediment metagenome</name>
    <dbReference type="NCBI Taxonomy" id="412755"/>
    <lineage>
        <taxon>unclassified sequences</taxon>
        <taxon>metagenomes</taxon>
        <taxon>ecological metagenomes</taxon>
    </lineage>
</organism>
<name>A0A0F8XP67_9ZZZZ</name>
<dbReference type="PANTHER" id="PTHR48111">
    <property type="entry name" value="REGULATOR OF RPOS"/>
    <property type="match status" value="1"/>
</dbReference>
<sequence length="140" mass="15676">MSMKIMIVDPDWYFLSQARGILEDCGHQVAQQSDPAEAMERAAQWRPDVILANVELPEVSDGELLGQFAAIRPRPAILLVSALDRFDKAWHAWQRGGDEVLFKPILHPSELHVAIRVARENALCPEKRPAADRFPLAISA</sequence>
<dbReference type="Gene3D" id="3.40.50.2300">
    <property type="match status" value="1"/>
</dbReference>
<proteinExistence type="predicted"/>
<keyword evidence="5" id="KW-0804">Transcription</keyword>
<evidence type="ECO:0000313" key="7">
    <source>
        <dbReference type="EMBL" id="KKK62960.1"/>
    </source>
</evidence>
<dbReference type="CDD" id="cd00156">
    <property type="entry name" value="REC"/>
    <property type="match status" value="1"/>
</dbReference>
<accession>A0A0F8XP67</accession>
<gene>
    <name evidence="7" type="ORF">LCGC14_2999120</name>
</gene>
<evidence type="ECO:0000256" key="3">
    <source>
        <dbReference type="ARBA" id="ARBA00023015"/>
    </source>
</evidence>
<feature type="domain" description="Response regulatory" evidence="6">
    <location>
        <begin position="4"/>
        <end position="118"/>
    </location>
</feature>
<dbReference type="GO" id="GO:0000976">
    <property type="term" value="F:transcription cis-regulatory region binding"/>
    <property type="evidence" value="ECO:0007669"/>
    <property type="project" value="TreeGrafter"/>
</dbReference>
<dbReference type="SMART" id="SM00448">
    <property type="entry name" value="REC"/>
    <property type="match status" value="1"/>
</dbReference>
<keyword evidence="4" id="KW-0238">DNA-binding</keyword>
<dbReference type="PANTHER" id="PTHR48111:SF1">
    <property type="entry name" value="TWO-COMPONENT RESPONSE REGULATOR ORR33"/>
    <property type="match status" value="1"/>
</dbReference>